<dbReference type="InterPro" id="IPR023214">
    <property type="entry name" value="HAD_sf"/>
</dbReference>
<evidence type="ECO:0000313" key="1">
    <source>
        <dbReference type="EMBL" id="NEV63513.1"/>
    </source>
</evidence>
<dbReference type="InterPro" id="IPR036412">
    <property type="entry name" value="HAD-like_sf"/>
</dbReference>
<evidence type="ECO:0000313" key="2">
    <source>
        <dbReference type="Proteomes" id="UP000483379"/>
    </source>
</evidence>
<dbReference type="GO" id="GO:0006281">
    <property type="term" value="P:DNA repair"/>
    <property type="evidence" value="ECO:0007669"/>
    <property type="project" value="TreeGrafter"/>
</dbReference>
<dbReference type="InterPro" id="IPR006439">
    <property type="entry name" value="HAD-SF_hydro_IA"/>
</dbReference>
<dbReference type="SUPFAM" id="SSF56784">
    <property type="entry name" value="HAD-like"/>
    <property type="match status" value="1"/>
</dbReference>
<dbReference type="Gene3D" id="3.40.50.1000">
    <property type="entry name" value="HAD superfamily/HAD-like"/>
    <property type="match status" value="1"/>
</dbReference>
<protein>
    <submittedName>
        <fullName evidence="1">HAD-IA family hydrolase</fullName>
    </submittedName>
</protein>
<dbReference type="InterPro" id="IPR023198">
    <property type="entry name" value="PGP-like_dom2"/>
</dbReference>
<dbReference type="AlphaFoldDB" id="A0A6M0K3L5"/>
<name>A0A6M0K3L5_9GAMM</name>
<dbReference type="EMBL" id="JAAIJQ010000053">
    <property type="protein sequence ID" value="NEV63513.1"/>
    <property type="molecule type" value="Genomic_DNA"/>
</dbReference>
<dbReference type="SFLD" id="SFLDG01129">
    <property type="entry name" value="C1.5:_HAD__Beta-PGM__Phosphata"/>
    <property type="match status" value="1"/>
</dbReference>
<dbReference type="PANTHER" id="PTHR43434">
    <property type="entry name" value="PHOSPHOGLYCOLATE PHOSPHATASE"/>
    <property type="match status" value="1"/>
</dbReference>
<keyword evidence="2" id="KW-1185">Reference proteome</keyword>
<dbReference type="SFLD" id="SFLDG01135">
    <property type="entry name" value="C1.5.6:_HAD__Beta-PGM__Phospha"/>
    <property type="match status" value="1"/>
</dbReference>
<organism evidence="1 2">
    <name type="scientific">Thiorhodococcus minor</name>
    <dbReference type="NCBI Taxonomy" id="57489"/>
    <lineage>
        <taxon>Bacteria</taxon>
        <taxon>Pseudomonadati</taxon>
        <taxon>Pseudomonadota</taxon>
        <taxon>Gammaproteobacteria</taxon>
        <taxon>Chromatiales</taxon>
        <taxon>Chromatiaceae</taxon>
        <taxon>Thiorhodococcus</taxon>
    </lineage>
</organism>
<dbReference type="GO" id="GO:0005829">
    <property type="term" value="C:cytosol"/>
    <property type="evidence" value="ECO:0007669"/>
    <property type="project" value="TreeGrafter"/>
</dbReference>
<dbReference type="InterPro" id="IPR050155">
    <property type="entry name" value="HAD-like_hydrolase_sf"/>
</dbReference>
<dbReference type="Gene3D" id="1.10.150.240">
    <property type="entry name" value="Putative phosphatase, domain 2"/>
    <property type="match status" value="1"/>
</dbReference>
<dbReference type="Proteomes" id="UP000483379">
    <property type="component" value="Unassembled WGS sequence"/>
</dbReference>
<dbReference type="InterPro" id="IPR006549">
    <property type="entry name" value="HAD-SF_hydro_IIIA"/>
</dbReference>
<dbReference type="NCBIfam" id="TIGR01662">
    <property type="entry name" value="HAD-SF-IIIA"/>
    <property type="match status" value="1"/>
</dbReference>
<accession>A0A6M0K3L5</accession>
<gene>
    <name evidence="1" type="ORF">G3446_16735</name>
</gene>
<dbReference type="InterPro" id="IPR041492">
    <property type="entry name" value="HAD_2"/>
</dbReference>
<dbReference type="Pfam" id="PF13419">
    <property type="entry name" value="HAD_2"/>
    <property type="match status" value="1"/>
</dbReference>
<keyword evidence="1" id="KW-0378">Hydrolase</keyword>
<dbReference type="PANTHER" id="PTHR43434:SF24">
    <property type="entry name" value="HYDROLASE-RELATED"/>
    <property type="match status" value="1"/>
</dbReference>
<proteinExistence type="predicted"/>
<dbReference type="RefSeq" id="WP_164453976.1">
    <property type="nucleotide sequence ID" value="NZ_JAAIJQ010000053.1"/>
</dbReference>
<reference evidence="1 2" key="1">
    <citation type="submission" date="2020-02" db="EMBL/GenBank/DDBJ databases">
        <title>Genome sequences of Thiorhodococcus mannitoliphagus and Thiorhodococcus minor, purple sulfur photosynthetic bacteria in the gammaproteobacterial family, Chromatiaceae.</title>
        <authorList>
            <person name="Aviles F.A."/>
            <person name="Meyer T.E."/>
            <person name="Kyndt J.A."/>
        </authorList>
    </citation>
    <scope>NUCLEOTIDE SEQUENCE [LARGE SCALE GENOMIC DNA]</scope>
    <source>
        <strain evidence="1 2">DSM 11518</strain>
    </source>
</reference>
<comment type="caution">
    <text evidence="1">The sequence shown here is derived from an EMBL/GenBank/DDBJ whole genome shotgun (WGS) entry which is preliminary data.</text>
</comment>
<dbReference type="NCBIfam" id="TIGR01549">
    <property type="entry name" value="HAD-SF-IA-v1"/>
    <property type="match status" value="1"/>
</dbReference>
<sequence length="226" mass="24612">MRFELIVFDWDGTLMDSEARIVTCLQSAFRDLGLPPPSAEAARDIIGLGLDESMQQLMPSADAALRAELITTYRRHFLVTNQTPSVLFPGTLEALNWVTERGYRLAVATGKSRVGLNKSMAETGLDGLFHATRCADETFSKPHPQMLLELMDELGVRPAETLMVGDTEYDMQMASNAGVPSLAVCYGVHSADRLLAHAPLACLDSLHALPGWLEQTAGRRPSAVPS</sequence>
<dbReference type="SFLD" id="SFLDS00003">
    <property type="entry name" value="Haloacid_Dehalogenase"/>
    <property type="match status" value="1"/>
</dbReference>
<dbReference type="GO" id="GO:0008967">
    <property type="term" value="F:phosphoglycolate phosphatase activity"/>
    <property type="evidence" value="ECO:0007669"/>
    <property type="project" value="TreeGrafter"/>
</dbReference>